<sequence length="263" mass="29724">MEPIKKEGKHFVLVHGACHGGWSWFKLKPLLEAAGHKVTALDLAASGIDSRKIEQLHTLHDYTLPLMELMESLPQEEKVILVGHSLGGMNLGLAMEKYPQKIYVAVFLAAFMPDSNHISSYVFNQYFERTPAENWLDTHFVRYGSPEEPASMFFGPEFFAQKLYQLCSPEDLALALSLARTSSLFLDDLSKAKYFTDEGYGSVKRVYIVCTEDKAIPEEFQQWQIDNIGVTEARVIKGADHMAMLCEPEKLCATLLEIAHKYN</sequence>
<dbReference type="Gene3D" id="3.40.50.1820">
    <property type="entry name" value="alpha/beta hydrolase"/>
    <property type="match status" value="1"/>
</dbReference>
<dbReference type="EMBL" id="MLFT02000002">
    <property type="protein sequence ID" value="PHT55238.1"/>
    <property type="molecule type" value="Genomic_DNA"/>
</dbReference>
<evidence type="ECO:0000313" key="3">
    <source>
        <dbReference type="Proteomes" id="UP000224567"/>
    </source>
</evidence>
<dbReference type="FunFam" id="3.40.50.1820:FF:000051">
    <property type="entry name" value="(S)-hydroxynitrile lyase"/>
    <property type="match status" value="1"/>
</dbReference>
<feature type="domain" description="AB hydrolase-1" evidence="1">
    <location>
        <begin position="11"/>
        <end position="250"/>
    </location>
</feature>
<dbReference type="GO" id="GO:0080032">
    <property type="term" value="F:methyl jasmonate esterase activity"/>
    <property type="evidence" value="ECO:0007669"/>
    <property type="project" value="TreeGrafter"/>
</dbReference>
<comment type="caution">
    <text evidence="2">The sequence shown here is derived from an EMBL/GenBank/DDBJ whole genome shotgun (WGS) entry which is preliminary data.</text>
</comment>
<accession>A0A2G2XCL8</accession>
<dbReference type="GO" id="GO:0009696">
    <property type="term" value="P:salicylic acid metabolic process"/>
    <property type="evidence" value="ECO:0007669"/>
    <property type="project" value="TreeGrafter"/>
</dbReference>
<dbReference type="GO" id="GO:0080030">
    <property type="term" value="F:methyl indole-3-acetate esterase activity"/>
    <property type="evidence" value="ECO:0007669"/>
    <property type="project" value="TreeGrafter"/>
</dbReference>
<protein>
    <submittedName>
        <fullName evidence="2">Salicylic acid-binding protein 2</fullName>
    </submittedName>
</protein>
<gene>
    <name evidence="2" type="ORF">CQW23_03724</name>
</gene>
<dbReference type="STRING" id="33114.A0A2G2XCL8"/>
<dbReference type="InterPro" id="IPR045889">
    <property type="entry name" value="MES/HNL"/>
</dbReference>
<dbReference type="SUPFAM" id="SSF53474">
    <property type="entry name" value="alpha/beta-Hydrolases"/>
    <property type="match status" value="1"/>
</dbReference>
<dbReference type="InterPro" id="IPR029058">
    <property type="entry name" value="AB_hydrolase_fold"/>
</dbReference>
<reference evidence="3" key="2">
    <citation type="journal article" date="2017" name="J. Anim. Genet.">
        <title>Multiple reference genome sequences of hot pepper reveal the massive evolution of plant disease resistance genes by retroduplication.</title>
        <authorList>
            <person name="Kim S."/>
            <person name="Park J."/>
            <person name="Yeom S.-I."/>
            <person name="Kim Y.-M."/>
            <person name="Seo E."/>
            <person name="Kim K.-T."/>
            <person name="Kim M.-S."/>
            <person name="Lee J.M."/>
            <person name="Cheong K."/>
            <person name="Shin H.-S."/>
            <person name="Kim S.-B."/>
            <person name="Han K."/>
            <person name="Lee J."/>
            <person name="Park M."/>
            <person name="Lee H.-A."/>
            <person name="Lee H.-Y."/>
            <person name="Lee Y."/>
            <person name="Oh S."/>
            <person name="Lee J.H."/>
            <person name="Choi E."/>
            <person name="Choi E."/>
            <person name="Lee S.E."/>
            <person name="Jeon J."/>
            <person name="Kim H."/>
            <person name="Choi G."/>
            <person name="Song H."/>
            <person name="Lee J."/>
            <person name="Lee S.-C."/>
            <person name="Kwon J.-K."/>
            <person name="Lee H.-Y."/>
            <person name="Koo N."/>
            <person name="Hong Y."/>
            <person name="Kim R.W."/>
            <person name="Kang W.-H."/>
            <person name="Huh J.H."/>
            <person name="Kang B.-C."/>
            <person name="Yang T.-J."/>
            <person name="Lee Y.-H."/>
            <person name="Bennetzen J.L."/>
            <person name="Choi D."/>
        </authorList>
    </citation>
    <scope>NUCLEOTIDE SEQUENCE [LARGE SCALE GENOMIC DNA]</scope>
    <source>
        <strain evidence="3">cv. PBC81</strain>
    </source>
</reference>
<dbReference type="GO" id="GO:0009694">
    <property type="term" value="P:jasmonic acid metabolic process"/>
    <property type="evidence" value="ECO:0007669"/>
    <property type="project" value="TreeGrafter"/>
</dbReference>
<dbReference type="PANTHER" id="PTHR10992:SF1076">
    <property type="entry name" value="AB HYDROLASE-1 DOMAIN-CONTAINING PROTEIN"/>
    <property type="match status" value="1"/>
</dbReference>
<dbReference type="GO" id="GO:0080031">
    <property type="term" value="F:methyl salicylate esterase activity"/>
    <property type="evidence" value="ECO:0007669"/>
    <property type="project" value="TreeGrafter"/>
</dbReference>
<dbReference type="OrthoDB" id="408373at2759"/>
<dbReference type="InterPro" id="IPR000073">
    <property type="entry name" value="AB_hydrolase_1"/>
</dbReference>
<name>A0A2G2XCL8_CAPBA</name>
<organism evidence="2 3">
    <name type="scientific">Capsicum baccatum</name>
    <name type="common">Peruvian pepper</name>
    <dbReference type="NCBI Taxonomy" id="33114"/>
    <lineage>
        <taxon>Eukaryota</taxon>
        <taxon>Viridiplantae</taxon>
        <taxon>Streptophyta</taxon>
        <taxon>Embryophyta</taxon>
        <taxon>Tracheophyta</taxon>
        <taxon>Spermatophyta</taxon>
        <taxon>Magnoliopsida</taxon>
        <taxon>eudicotyledons</taxon>
        <taxon>Gunneridae</taxon>
        <taxon>Pentapetalae</taxon>
        <taxon>asterids</taxon>
        <taxon>lamiids</taxon>
        <taxon>Solanales</taxon>
        <taxon>Solanaceae</taxon>
        <taxon>Solanoideae</taxon>
        <taxon>Capsiceae</taxon>
        <taxon>Capsicum</taxon>
    </lineage>
</organism>
<dbReference type="AlphaFoldDB" id="A0A2G2XCL8"/>
<dbReference type="Proteomes" id="UP000224567">
    <property type="component" value="Unassembled WGS sequence"/>
</dbReference>
<evidence type="ECO:0000313" key="2">
    <source>
        <dbReference type="EMBL" id="PHT55238.1"/>
    </source>
</evidence>
<proteinExistence type="predicted"/>
<keyword evidence="3" id="KW-1185">Reference proteome</keyword>
<dbReference type="Pfam" id="PF12697">
    <property type="entry name" value="Abhydrolase_6"/>
    <property type="match status" value="1"/>
</dbReference>
<reference evidence="2 3" key="1">
    <citation type="journal article" date="2017" name="Genome Biol.">
        <title>New reference genome sequences of hot pepper reveal the massive evolution of plant disease-resistance genes by retroduplication.</title>
        <authorList>
            <person name="Kim S."/>
            <person name="Park J."/>
            <person name="Yeom S.I."/>
            <person name="Kim Y.M."/>
            <person name="Seo E."/>
            <person name="Kim K.T."/>
            <person name="Kim M.S."/>
            <person name="Lee J.M."/>
            <person name="Cheong K."/>
            <person name="Shin H.S."/>
            <person name="Kim S.B."/>
            <person name="Han K."/>
            <person name="Lee J."/>
            <person name="Park M."/>
            <person name="Lee H.A."/>
            <person name="Lee H.Y."/>
            <person name="Lee Y."/>
            <person name="Oh S."/>
            <person name="Lee J.H."/>
            <person name="Choi E."/>
            <person name="Choi E."/>
            <person name="Lee S.E."/>
            <person name="Jeon J."/>
            <person name="Kim H."/>
            <person name="Choi G."/>
            <person name="Song H."/>
            <person name="Lee J."/>
            <person name="Lee S.C."/>
            <person name="Kwon J.K."/>
            <person name="Lee H.Y."/>
            <person name="Koo N."/>
            <person name="Hong Y."/>
            <person name="Kim R.W."/>
            <person name="Kang W.H."/>
            <person name="Huh J.H."/>
            <person name="Kang B.C."/>
            <person name="Yang T.J."/>
            <person name="Lee Y.H."/>
            <person name="Bennetzen J.L."/>
            <person name="Choi D."/>
        </authorList>
    </citation>
    <scope>NUCLEOTIDE SEQUENCE [LARGE SCALE GENOMIC DNA]</scope>
    <source>
        <strain evidence="3">cv. PBC81</strain>
    </source>
</reference>
<dbReference type="PANTHER" id="PTHR10992">
    <property type="entry name" value="METHYLESTERASE FAMILY MEMBER"/>
    <property type="match status" value="1"/>
</dbReference>
<evidence type="ECO:0000259" key="1">
    <source>
        <dbReference type="Pfam" id="PF12697"/>
    </source>
</evidence>